<name>A0AAV4G3N1_9GAST</name>
<evidence type="ECO:0000313" key="2">
    <source>
        <dbReference type="Proteomes" id="UP000762676"/>
    </source>
</evidence>
<keyword evidence="2" id="KW-1185">Reference proteome</keyword>
<evidence type="ECO:0000313" key="1">
    <source>
        <dbReference type="EMBL" id="GFR79984.1"/>
    </source>
</evidence>
<comment type="caution">
    <text evidence="1">The sequence shown here is derived from an EMBL/GenBank/DDBJ whole genome shotgun (WGS) entry which is preliminary data.</text>
</comment>
<sequence length="83" mass="8377">MEILEEHQIQIATPTPNIVPFDAASGLNTNSALPGLEGVLGSNLGANNDGGLGLAINSPTAFSTSVQATVQEEDSPTALGLFA</sequence>
<protein>
    <submittedName>
        <fullName evidence="1">Uncharacterized protein</fullName>
    </submittedName>
</protein>
<accession>A0AAV4G3N1</accession>
<organism evidence="1 2">
    <name type="scientific">Elysia marginata</name>
    <dbReference type="NCBI Taxonomy" id="1093978"/>
    <lineage>
        <taxon>Eukaryota</taxon>
        <taxon>Metazoa</taxon>
        <taxon>Spiralia</taxon>
        <taxon>Lophotrochozoa</taxon>
        <taxon>Mollusca</taxon>
        <taxon>Gastropoda</taxon>
        <taxon>Heterobranchia</taxon>
        <taxon>Euthyneura</taxon>
        <taxon>Panpulmonata</taxon>
        <taxon>Sacoglossa</taxon>
        <taxon>Placobranchoidea</taxon>
        <taxon>Plakobranchidae</taxon>
        <taxon>Elysia</taxon>
    </lineage>
</organism>
<gene>
    <name evidence="1" type="ORF">ElyMa_002302200</name>
</gene>
<dbReference type="AlphaFoldDB" id="A0AAV4G3N1"/>
<reference evidence="1 2" key="1">
    <citation type="journal article" date="2021" name="Elife">
        <title>Chloroplast acquisition without the gene transfer in kleptoplastic sea slugs, Plakobranchus ocellatus.</title>
        <authorList>
            <person name="Maeda T."/>
            <person name="Takahashi S."/>
            <person name="Yoshida T."/>
            <person name="Shimamura S."/>
            <person name="Takaki Y."/>
            <person name="Nagai Y."/>
            <person name="Toyoda A."/>
            <person name="Suzuki Y."/>
            <person name="Arimoto A."/>
            <person name="Ishii H."/>
            <person name="Satoh N."/>
            <person name="Nishiyama T."/>
            <person name="Hasebe M."/>
            <person name="Maruyama T."/>
            <person name="Minagawa J."/>
            <person name="Obokata J."/>
            <person name="Shigenobu S."/>
        </authorList>
    </citation>
    <scope>NUCLEOTIDE SEQUENCE [LARGE SCALE GENOMIC DNA]</scope>
</reference>
<dbReference type="Proteomes" id="UP000762676">
    <property type="component" value="Unassembled WGS sequence"/>
</dbReference>
<dbReference type="EMBL" id="BMAT01004771">
    <property type="protein sequence ID" value="GFR79984.1"/>
    <property type="molecule type" value="Genomic_DNA"/>
</dbReference>
<proteinExistence type="predicted"/>